<reference evidence="1 2" key="1">
    <citation type="submission" date="2020-07" db="EMBL/GenBank/DDBJ databases">
        <authorList>
            <person name="Feng X."/>
        </authorList>
    </citation>
    <scope>NUCLEOTIDE SEQUENCE [LARGE SCALE GENOMIC DNA]</scope>
    <source>
        <strain evidence="1 2">JCM31066</strain>
    </source>
</reference>
<gene>
    <name evidence="1" type="ORF">H5P28_00690</name>
</gene>
<dbReference type="EMBL" id="JACHVB010000010">
    <property type="protein sequence ID" value="MBC2592767.1"/>
    <property type="molecule type" value="Genomic_DNA"/>
</dbReference>
<dbReference type="Proteomes" id="UP000546464">
    <property type="component" value="Unassembled WGS sequence"/>
</dbReference>
<evidence type="ECO:0000313" key="2">
    <source>
        <dbReference type="Proteomes" id="UP000546464"/>
    </source>
</evidence>
<name>A0A842HAV7_9BACT</name>
<accession>A0A842HAV7</accession>
<organism evidence="1 2">
    <name type="scientific">Ruficoccus amylovorans</name>
    <dbReference type="NCBI Taxonomy" id="1804625"/>
    <lineage>
        <taxon>Bacteria</taxon>
        <taxon>Pseudomonadati</taxon>
        <taxon>Verrucomicrobiota</taxon>
        <taxon>Opitutia</taxon>
        <taxon>Puniceicoccales</taxon>
        <taxon>Cerasicoccaceae</taxon>
        <taxon>Ruficoccus</taxon>
    </lineage>
</organism>
<dbReference type="RefSeq" id="WP_185673787.1">
    <property type="nucleotide sequence ID" value="NZ_JACHVB010000010.1"/>
</dbReference>
<comment type="caution">
    <text evidence="1">The sequence shown here is derived from an EMBL/GenBank/DDBJ whole genome shotgun (WGS) entry which is preliminary data.</text>
</comment>
<sequence length="85" mass="9736">MDAFECPLSQEGRYRLQFSTGWVIWERFLALDDLLLVHEREDLPLAADMDEEHRHPGIVDLLLDGEYRLSVLPGLTAGTLTIRKA</sequence>
<evidence type="ECO:0000313" key="1">
    <source>
        <dbReference type="EMBL" id="MBC2592767.1"/>
    </source>
</evidence>
<proteinExistence type="predicted"/>
<dbReference type="AlphaFoldDB" id="A0A842HAV7"/>
<protein>
    <submittedName>
        <fullName evidence="1">Uncharacterized protein</fullName>
    </submittedName>
</protein>
<keyword evidence="2" id="KW-1185">Reference proteome</keyword>